<evidence type="ECO:0000256" key="1">
    <source>
        <dbReference type="SAM" id="MobiDB-lite"/>
    </source>
</evidence>
<name>A0A0M2PVR2_PROHO</name>
<feature type="compositionally biased region" description="Low complexity" evidence="1">
    <location>
        <begin position="1"/>
        <end position="11"/>
    </location>
</feature>
<dbReference type="AlphaFoldDB" id="A0A0M2PVR2"/>
<dbReference type="EMBL" id="AJTX02000004">
    <property type="protein sequence ID" value="KKJ00531.1"/>
    <property type="molecule type" value="Genomic_DNA"/>
</dbReference>
<gene>
    <name evidence="2" type="ORF">PROH_09445</name>
</gene>
<evidence type="ECO:0000313" key="3">
    <source>
        <dbReference type="Proteomes" id="UP000034681"/>
    </source>
</evidence>
<reference evidence="2" key="1">
    <citation type="submission" date="2012-04" db="EMBL/GenBank/DDBJ databases">
        <authorList>
            <person name="Borisov I.G."/>
            <person name="Ivanikova N.V."/>
            <person name="Pinevich A.V."/>
        </authorList>
    </citation>
    <scope>NUCLEOTIDE SEQUENCE</scope>
    <source>
        <strain evidence="2">CALU 1027</strain>
    </source>
</reference>
<comment type="caution">
    <text evidence="2">The sequence shown here is derived from an EMBL/GenBank/DDBJ whole genome shotgun (WGS) entry which is preliminary data.</text>
</comment>
<dbReference type="Proteomes" id="UP000034681">
    <property type="component" value="Unassembled WGS sequence"/>
</dbReference>
<proteinExistence type="predicted"/>
<dbReference type="eggNOG" id="ENOG502ZA1W">
    <property type="taxonomic scope" value="Bacteria"/>
</dbReference>
<feature type="compositionally biased region" description="Basic and acidic residues" evidence="1">
    <location>
        <begin position="29"/>
        <end position="44"/>
    </location>
</feature>
<accession>A0A0M2PVR2</accession>
<evidence type="ECO:0000313" key="2">
    <source>
        <dbReference type="EMBL" id="KKJ00531.1"/>
    </source>
</evidence>
<protein>
    <submittedName>
        <fullName evidence="2">Uncharacterized protein</fullName>
    </submittedName>
</protein>
<feature type="region of interest" description="Disordered" evidence="1">
    <location>
        <begin position="1"/>
        <end position="50"/>
    </location>
</feature>
<sequence>MNPLAAAQPPGVSSPPPLPEATAAARSRQAQDQDDRSAPDRYDLSQHPLTAAQERHWRETLWATALREPQDPAVLAALGAFLNLTPRRDLDPAQQRMVEMALQISHQLYGSDPQGYGPLAVGLRTTVDRSPDAIWVALALSALVRAGLDADDRQSLLTQVKTRFPQWVQILPLNVALRDLTVVDLPTQSPPLEDLLQWQSVTGEPQLYVLCRPDRGVLCRTLLKDRDGQFYRETQKLGETPGHQAADPLSSVLLSGRSLHDLPWYLSRGETPQGLYRLEGTVPQPDTLYFRAFGFFDLVNLYVPFEPDVEAFVPPQAGTLQGGLGAYQALLPPRWRGYWPIQQTYWAGKLGRSLFRIHGTGEATDFFRNNQRFPTSAGWNPAIGCLSAQELYDDAGQLLQGDMPHVLAALTQVGGKDFTGYVTVVNVGEDQIPGENQPISISQLENLIATYQSVSVK</sequence>
<organism evidence="2 3">
    <name type="scientific">Prochlorothrix hollandica PCC 9006 = CALU 1027</name>
    <dbReference type="NCBI Taxonomy" id="317619"/>
    <lineage>
        <taxon>Bacteria</taxon>
        <taxon>Bacillati</taxon>
        <taxon>Cyanobacteriota</taxon>
        <taxon>Cyanophyceae</taxon>
        <taxon>Prochlorotrichales</taxon>
        <taxon>Prochlorotrichaceae</taxon>
        <taxon>Prochlorothrix</taxon>
    </lineage>
</organism>
<keyword evidence="3" id="KW-1185">Reference proteome</keyword>